<dbReference type="Proteomes" id="UP000094578">
    <property type="component" value="Unassembled WGS sequence"/>
</dbReference>
<accession>A0A1E3L8Y4</accession>
<comment type="caution">
    <text evidence="1">The sequence shown here is derived from an EMBL/GenBank/DDBJ whole genome shotgun (WGS) entry which is preliminary data.</text>
</comment>
<name>A0A1E3L8Y4_9BACL</name>
<protein>
    <submittedName>
        <fullName evidence="1">Uncharacterized protein</fullName>
    </submittedName>
</protein>
<evidence type="ECO:0000313" key="1">
    <source>
        <dbReference type="EMBL" id="ODP29645.1"/>
    </source>
</evidence>
<keyword evidence="2" id="KW-1185">Reference proteome</keyword>
<gene>
    <name evidence="1" type="ORF">PTI45_01128</name>
</gene>
<reference evidence="1 2" key="1">
    <citation type="submission" date="2016-08" db="EMBL/GenBank/DDBJ databases">
        <title>Genome sequencing of Paenibacillus sp. TI45-13ar, isolated from Korean traditional nuruk.</title>
        <authorList>
            <person name="Kim S.-J."/>
        </authorList>
    </citation>
    <scope>NUCLEOTIDE SEQUENCE [LARGE SCALE GENOMIC DNA]</scope>
    <source>
        <strain evidence="1 2">TI45-13ar</strain>
    </source>
</reference>
<sequence>MPQLEPKQAASTIEKWISFYDMDNAKAWDKDDYPFIQSSCKVMRSAIQALRGKAPAQPNERRKIAAGLEEWLDDSFMDDPNEWEKENKAFVQEALEAIQFTIQFLQK</sequence>
<dbReference type="RefSeq" id="WP_069326563.1">
    <property type="nucleotide sequence ID" value="NZ_MDER01000030.1"/>
</dbReference>
<dbReference type="STRING" id="1886670.PTI45_01128"/>
<evidence type="ECO:0000313" key="2">
    <source>
        <dbReference type="Proteomes" id="UP000094578"/>
    </source>
</evidence>
<proteinExistence type="predicted"/>
<dbReference type="AlphaFoldDB" id="A0A1E3L8Y4"/>
<organism evidence="1 2">
    <name type="scientific">Paenibacillus nuruki</name>
    <dbReference type="NCBI Taxonomy" id="1886670"/>
    <lineage>
        <taxon>Bacteria</taxon>
        <taxon>Bacillati</taxon>
        <taxon>Bacillota</taxon>
        <taxon>Bacilli</taxon>
        <taxon>Bacillales</taxon>
        <taxon>Paenibacillaceae</taxon>
        <taxon>Paenibacillus</taxon>
    </lineage>
</organism>
<dbReference type="EMBL" id="MDER01000030">
    <property type="protein sequence ID" value="ODP29645.1"/>
    <property type="molecule type" value="Genomic_DNA"/>
</dbReference>